<dbReference type="NCBIfam" id="TIGR03805">
    <property type="entry name" value="beta_helix_1"/>
    <property type="match status" value="1"/>
</dbReference>
<protein>
    <submittedName>
        <fullName evidence="2">Parallel beta-helix domain-containing protein</fullName>
    </submittedName>
</protein>
<dbReference type="Gene3D" id="2.160.20.10">
    <property type="entry name" value="Single-stranded right-handed beta-helix, Pectin lyase-like"/>
    <property type="match status" value="1"/>
</dbReference>
<dbReference type="InterPro" id="IPR039448">
    <property type="entry name" value="Beta_helix"/>
</dbReference>
<dbReference type="SMART" id="SM00710">
    <property type="entry name" value="PbH1"/>
    <property type="match status" value="6"/>
</dbReference>
<name>A0ABT8L2D7_9BACT</name>
<evidence type="ECO:0000259" key="1">
    <source>
        <dbReference type="Pfam" id="PF13229"/>
    </source>
</evidence>
<dbReference type="InterPro" id="IPR012334">
    <property type="entry name" value="Pectin_lyas_fold"/>
</dbReference>
<dbReference type="SUPFAM" id="SSF51126">
    <property type="entry name" value="Pectin lyase-like"/>
    <property type="match status" value="1"/>
</dbReference>
<dbReference type="RefSeq" id="WP_346757202.1">
    <property type="nucleotide sequence ID" value="NZ_JAUJEB010000001.1"/>
</dbReference>
<evidence type="ECO:0000313" key="2">
    <source>
        <dbReference type="EMBL" id="MDN5211875.1"/>
    </source>
</evidence>
<accession>A0ABT8L2D7</accession>
<feature type="domain" description="Right handed beta helix" evidence="1">
    <location>
        <begin position="151"/>
        <end position="297"/>
    </location>
</feature>
<dbReference type="EMBL" id="JAUJEB010000001">
    <property type="protein sequence ID" value="MDN5211875.1"/>
    <property type="molecule type" value="Genomic_DNA"/>
</dbReference>
<reference evidence="2" key="1">
    <citation type="submission" date="2023-06" db="EMBL/GenBank/DDBJ databases">
        <title>Genomic of Agaribacillus aureum.</title>
        <authorList>
            <person name="Wang G."/>
        </authorList>
    </citation>
    <scope>NUCLEOTIDE SEQUENCE</scope>
    <source>
        <strain evidence="2">BMA12</strain>
    </source>
</reference>
<dbReference type="PROSITE" id="PS51257">
    <property type="entry name" value="PROKAR_LIPOPROTEIN"/>
    <property type="match status" value="1"/>
</dbReference>
<sequence length="419" mass="45918">MTYRHFFHSAVLLFTVLMIACTSPQKQEGTLENVKVFVPGQEKEIRAALIGIENNTEIILKEGVYNFDKISIQGPVNKVIFRGEDPQKTIVDFSGQSSGGEGLRVDDVTDFEIRDIQLRESNGDLLKVKDSKDVRFINVHTVWSGEPDVENGGYGIYPVLCENVLIDSCYVRGASDAGVYVGQTTKAVIKNSHAEYCVAGIEVENTIDAEVFNNEANNNTGGILVFDHPGLKNDGQNIRVYNNHVHDNNYRNFAPAANSATGVGNVPPGTGIMVLRTSNVQVYDNEIHNNNTMAVGVISYLVLDPGILKNNPDFNPIPYNITLRNNKITKSDDFPPTVEGHELAQTIVALHQNLLAAGALQPGQGIPHILYDGIALAAGENPNNLCIDESDEVTFIELDAANDYANIHFDKSRYACKTL</sequence>
<keyword evidence="3" id="KW-1185">Reference proteome</keyword>
<dbReference type="Pfam" id="PF13229">
    <property type="entry name" value="Beta_helix"/>
    <property type="match status" value="1"/>
</dbReference>
<dbReference type="Proteomes" id="UP001172083">
    <property type="component" value="Unassembled WGS sequence"/>
</dbReference>
<dbReference type="InterPro" id="IPR006626">
    <property type="entry name" value="PbH1"/>
</dbReference>
<proteinExistence type="predicted"/>
<dbReference type="InterPro" id="IPR022442">
    <property type="entry name" value="SO_2930-like_dom"/>
</dbReference>
<evidence type="ECO:0000313" key="3">
    <source>
        <dbReference type="Proteomes" id="UP001172083"/>
    </source>
</evidence>
<gene>
    <name evidence="2" type="ORF">QQ020_07425</name>
</gene>
<comment type="caution">
    <text evidence="2">The sequence shown here is derived from an EMBL/GenBank/DDBJ whole genome shotgun (WGS) entry which is preliminary data.</text>
</comment>
<organism evidence="2 3">
    <name type="scientific">Agaribacillus aureus</name>
    <dbReference type="NCBI Taxonomy" id="3051825"/>
    <lineage>
        <taxon>Bacteria</taxon>
        <taxon>Pseudomonadati</taxon>
        <taxon>Bacteroidota</taxon>
        <taxon>Cytophagia</taxon>
        <taxon>Cytophagales</taxon>
        <taxon>Splendidivirgaceae</taxon>
        <taxon>Agaribacillus</taxon>
    </lineage>
</organism>
<dbReference type="InterPro" id="IPR011050">
    <property type="entry name" value="Pectin_lyase_fold/virulence"/>
</dbReference>